<protein>
    <recommendedName>
        <fullName evidence="13">Sister chromatid cohesion 1 protein 2</fullName>
    </recommendedName>
</protein>
<dbReference type="InterPro" id="IPR023093">
    <property type="entry name" value="ScpA-like_C"/>
</dbReference>
<feature type="domain" description="Rad21/Rec8-like protein C-terminal eukaryotic" evidence="9">
    <location>
        <begin position="816"/>
        <end position="866"/>
    </location>
</feature>
<evidence type="ECO:0000313" key="12">
    <source>
        <dbReference type="Proteomes" id="UP000187203"/>
    </source>
</evidence>
<feature type="region of interest" description="Disordered" evidence="8">
    <location>
        <begin position="266"/>
        <end position="312"/>
    </location>
</feature>
<feature type="region of interest" description="Disordered" evidence="8">
    <location>
        <begin position="626"/>
        <end position="658"/>
    </location>
</feature>
<feature type="compositionally biased region" description="Polar residues" evidence="8">
    <location>
        <begin position="483"/>
        <end position="493"/>
    </location>
</feature>
<dbReference type="GO" id="GO:0005634">
    <property type="term" value="C:nucleus"/>
    <property type="evidence" value="ECO:0007669"/>
    <property type="project" value="UniProtKB-SubCell"/>
</dbReference>
<accession>A0A1R3JVQ1</accession>
<dbReference type="Pfam" id="PF04824">
    <property type="entry name" value="Rad21_Rec8"/>
    <property type="match status" value="1"/>
</dbReference>
<evidence type="ECO:0008006" key="13">
    <source>
        <dbReference type="Google" id="ProtNLM"/>
    </source>
</evidence>
<dbReference type="Gene3D" id="1.10.10.580">
    <property type="entry name" value="Structural maintenance of chromosome 1. Chain E"/>
    <property type="match status" value="1"/>
</dbReference>
<keyword evidence="4" id="KW-0131">Cell cycle</keyword>
<gene>
    <name evidence="11" type="ORF">COLO4_13736</name>
</gene>
<proteinExistence type="inferred from homology"/>
<keyword evidence="4" id="KW-0498">Mitosis</keyword>
<feature type="region of interest" description="Disordered" evidence="8">
    <location>
        <begin position="480"/>
        <end position="502"/>
    </location>
</feature>
<keyword evidence="6" id="KW-0539">Nucleus</keyword>
<evidence type="ECO:0000256" key="1">
    <source>
        <dbReference type="ARBA" id="ARBA00004123"/>
    </source>
</evidence>
<evidence type="ECO:0000256" key="3">
    <source>
        <dbReference type="ARBA" id="ARBA00022618"/>
    </source>
</evidence>
<evidence type="ECO:0000256" key="2">
    <source>
        <dbReference type="ARBA" id="ARBA00009870"/>
    </source>
</evidence>
<dbReference type="GO" id="GO:0008278">
    <property type="term" value="C:cohesin complex"/>
    <property type="evidence" value="ECO:0007669"/>
    <property type="project" value="InterPro"/>
</dbReference>
<dbReference type="AlphaFoldDB" id="A0A1R3JVQ1"/>
<dbReference type="CDD" id="cd21793">
    <property type="entry name" value="Rad21_Rec8_M_AtSYN1-like"/>
    <property type="match status" value="1"/>
</dbReference>
<keyword evidence="3" id="KW-0132">Cell division</keyword>
<dbReference type="PANTHER" id="PTHR12585">
    <property type="entry name" value="SCC1 / RAD21 FAMILY MEMBER"/>
    <property type="match status" value="1"/>
</dbReference>
<feature type="compositionally biased region" description="Basic and acidic residues" evidence="8">
    <location>
        <begin position="289"/>
        <end position="312"/>
    </location>
</feature>
<comment type="caution">
    <text evidence="11">The sequence shown here is derived from an EMBL/GenBank/DDBJ whole genome shotgun (WGS) entry which is preliminary data.</text>
</comment>
<dbReference type="InterPro" id="IPR006910">
    <property type="entry name" value="Rad21_Rec8_N"/>
</dbReference>
<feature type="compositionally biased region" description="Basic and acidic residues" evidence="8">
    <location>
        <begin position="686"/>
        <end position="695"/>
    </location>
</feature>
<reference evidence="12" key="1">
    <citation type="submission" date="2013-09" db="EMBL/GenBank/DDBJ databases">
        <title>Corchorus olitorius genome sequencing.</title>
        <authorList>
            <person name="Alam M."/>
            <person name="Haque M.S."/>
            <person name="Islam M.S."/>
            <person name="Emdad E.M."/>
            <person name="Islam M.M."/>
            <person name="Ahmed B."/>
            <person name="Halim A."/>
            <person name="Hossen Q.M.M."/>
            <person name="Hossain M.Z."/>
            <person name="Ahmed R."/>
            <person name="Khan M.M."/>
            <person name="Islam R."/>
            <person name="Rashid M.M."/>
            <person name="Khan S.A."/>
            <person name="Rahman M.S."/>
            <person name="Alam M."/>
            <person name="Yahiya A.S."/>
            <person name="Khan M.S."/>
            <person name="Azam M.S."/>
            <person name="Haque T."/>
            <person name="Lashkar M.Z.H."/>
            <person name="Akhand A.I."/>
            <person name="Morshed G."/>
            <person name="Roy S."/>
            <person name="Uddin K.S."/>
            <person name="Rabeya T."/>
            <person name="Hossain A.S."/>
            <person name="Chowdhury A."/>
            <person name="Snigdha A.R."/>
            <person name="Mortoza M.S."/>
            <person name="Matin S.A."/>
            <person name="Hoque S.M.E."/>
            <person name="Islam M.K."/>
            <person name="Roy D.K."/>
            <person name="Haider R."/>
            <person name="Moosa M.M."/>
            <person name="Elias S.M."/>
            <person name="Hasan A.M."/>
            <person name="Jahan S."/>
            <person name="Shafiuddin M."/>
            <person name="Mahmood N."/>
            <person name="Shommy N.S."/>
        </authorList>
    </citation>
    <scope>NUCLEOTIDE SEQUENCE [LARGE SCALE GENOMIC DNA]</scope>
    <source>
        <strain evidence="12">cv. O-4</strain>
    </source>
</reference>
<keyword evidence="5" id="KW-0159">Chromosome partition</keyword>
<evidence type="ECO:0000256" key="6">
    <source>
        <dbReference type="ARBA" id="ARBA00023242"/>
    </source>
</evidence>
<comment type="similarity">
    <text evidence="2">Belongs to the rad21 family.</text>
</comment>
<dbReference type="GO" id="GO:0007062">
    <property type="term" value="P:sister chromatid cohesion"/>
    <property type="evidence" value="ECO:0007669"/>
    <property type="project" value="InterPro"/>
</dbReference>
<evidence type="ECO:0000259" key="9">
    <source>
        <dbReference type="Pfam" id="PF04824"/>
    </source>
</evidence>
<dbReference type="Pfam" id="PF04825">
    <property type="entry name" value="Rad21_Rec8_N"/>
    <property type="match status" value="1"/>
</dbReference>
<dbReference type="GO" id="GO:0003682">
    <property type="term" value="F:chromatin binding"/>
    <property type="evidence" value="ECO:0007669"/>
    <property type="project" value="TreeGrafter"/>
</dbReference>
<sequence length="872" mass="97914">MFSSNCLVSKKGPLGAIWVAAYFFKKLKKSQIFETDIASSVDNILQDQLEILAYRVLAYLLLGVVRIYSKKVEYLCDDCEEVLKKINEFVVREKNKAKKEALRASCFSITRPMTFDLDAFDLEILEDTSRDNVVPREEITLKDVAWKNTGVRRNSLERFSALDDDFLMDYSPTVESLSCQLVDFETEAGTSHSIWNLKASREKLQCDKSFNEEVSQLKRVSEFEEEPPKLVKGYNKNDRGQAEVPDIAVLEKCMDQAASRKKCNARVLSEERENPQNEAEEDLLGSRKPLAEDQTNREEMKGPDSSPSDHELSKAMEEDLVKILEALTEVANVSGSENHMESEASWEKGNDRFSLEEGLNLHIETEEECLSPLGEDQANEEQTNEENLKDKDVVHSENEVHQVMEEDCNLETSVEKLQAERFPPMALEESSSLVRPSAAKVKTGTEQVNFPATMTSEDGKLQLTAEDHPLSVTLAATPRTRSRGASGNSTQHFSPIRTPATKERARFSRKRKCFFDEMIVFPNNMVRQWINDASDLVSEQRAGGRIALAARKTRWIFNLPQSFSEASVPCTSELKSLYSGKRLRVLESVKIVKPPENVDVSEPPPPVGQSFVQAENSAVAVQIQDPPDNLNVSEPPLFDGSKDQAGIAPLTPVRHSPPLAWGEQTEIAPQTPVQLSKSVRPFESPENLRCDHLDDVEPTNVDPRGSTEGLSKIESVGKEPSLSKDEDLDLNPVSEEKCDDLDAVEPSSESSERLSLIKSVEKEPSVSHDEDLDLNLEIQSNEDDKQEQGDGWSTRTRMVAKCLQKSFLNHRKRGKEEKVNLSKLLGGRTKKASARLFYEILVLKSKGLVDVRQDTAFGDILVLKAPQWDQTY</sequence>
<dbReference type="PANTHER" id="PTHR12585:SF73">
    <property type="entry name" value="SISTER CHROMATID COHESION 1 PROTEIN 2"/>
    <property type="match status" value="1"/>
</dbReference>
<dbReference type="OrthoDB" id="10071381at2759"/>
<dbReference type="GO" id="GO:1990414">
    <property type="term" value="P:replication-born double-strand break repair via sister chromatid exchange"/>
    <property type="evidence" value="ECO:0007669"/>
    <property type="project" value="TreeGrafter"/>
</dbReference>
<comment type="subcellular location">
    <subcellularLocation>
        <location evidence="1">Nucleus</location>
    </subcellularLocation>
</comment>
<dbReference type="InterPro" id="IPR036390">
    <property type="entry name" value="WH_DNA-bd_sf"/>
</dbReference>
<feature type="region of interest" description="Disordered" evidence="8">
    <location>
        <begin position="685"/>
        <end position="771"/>
    </location>
</feature>
<evidence type="ECO:0000256" key="8">
    <source>
        <dbReference type="SAM" id="MobiDB-lite"/>
    </source>
</evidence>
<feature type="compositionally biased region" description="Basic and acidic residues" evidence="8">
    <location>
        <begin position="715"/>
        <end position="725"/>
    </location>
</feature>
<organism evidence="11 12">
    <name type="scientific">Corchorus olitorius</name>
    <dbReference type="NCBI Taxonomy" id="93759"/>
    <lineage>
        <taxon>Eukaryota</taxon>
        <taxon>Viridiplantae</taxon>
        <taxon>Streptophyta</taxon>
        <taxon>Embryophyta</taxon>
        <taxon>Tracheophyta</taxon>
        <taxon>Spermatophyta</taxon>
        <taxon>Magnoliopsida</taxon>
        <taxon>eudicotyledons</taxon>
        <taxon>Gunneridae</taxon>
        <taxon>Pentapetalae</taxon>
        <taxon>rosids</taxon>
        <taxon>malvids</taxon>
        <taxon>Malvales</taxon>
        <taxon>Malvaceae</taxon>
        <taxon>Grewioideae</taxon>
        <taxon>Apeibeae</taxon>
        <taxon>Corchorus</taxon>
    </lineage>
</organism>
<dbReference type="InterPro" id="IPR039781">
    <property type="entry name" value="Rad21/Rec8-like"/>
</dbReference>
<dbReference type="Proteomes" id="UP000187203">
    <property type="component" value="Unassembled WGS sequence"/>
</dbReference>
<evidence type="ECO:0000313" key="11">
    <source>
        <dbReference type="EMBL" id="OMO98737.1"/>
    </source>
</evidence>
<dbReference type="STRING" id="93759.A0A1R3JVQ1"/>
<comment type="subunit">
    <text evidence="7">Component of the cohesin complex.</text>
</comment>
<feature type="compositionally biased region" description="Low complexity" evidence="8">
    <location>
        <begin position="747"/>
        <end position="756"/>
    </location>
</feature>
<dbReference type="GO" id="GO:0051301">
    <property type="term" value="P:cell division"/>
    <property type="evidence" value="ECO:0007669"/>
    <property type="project" value="UniProtKB-KW"/>
</dbReference>
<evidence type="ECO:0000256" key="4">
    <source>
        <dbReference type="ARBA" id="ARBA00022776"/>
    </source>
</evidence>
<evidence type="ECO:0000256" key="5">
    <source>
        <dbReference type="ARBA" id="ARBA00022829"/>
    </source>
</evidence>
<feature type="domain" description="Rad21/Rec8-like protein N-terminal" evidence="10">
    <location>
        <begin position="1"/>
        <end position="96"/>
    </location>
</feature>
<dbReference type="FunFam" id="1.10.10.580:FF:000002">
    <property type="entry name" value="Sister chromatid cohesion 1 protein 4"/>
    <property type="match status" value="1"/>
</dbReference>
<keyword evidence="12" id="KW-1185">Reference proteome</keyword>
<dbReference type="SUPFAM" id="SSF46785">
    <property type="entry name" value="Winged helix' DNA-binding domain"/>
    <property type="match status" value="1"/>
</dbReference>
<feature type="compositionally biased region" description="Basic and acidic residues" evidence="8">
    <location>
        <begin position="759"/>
        <end position="769"/>
    </location>
</feature>
<evidence type="ECO:0000256" key="7">
    <source>
        <dbReference type="ARBA" id="ARBA00064543"/>
    </source>
</evidence>
<dbReference type="InterPro" id="IPR006909">
    <property type="entry name" value="Rad21/Rec8_C_eu"/>
</dbReference>
<dbReference type="GO" id="GO:0007059">
    <property type="term" value="P:chromosome segregation"/>
    <property type="evidence" value="ECO:0007669"/>
    <property type="project" value="UniProtKB-KW"/>
</dbReference>
<evidence type="ECO:0000259" key="10">
    <source>
        <dbReference type="Pfam" id="PF04825"/>
    </source>
</evidence>
<dbReference type="EMBL" id="AWUE01015265">
    <property type="protein sequence ID" value="OMO98737.1"/>
    <property type="molecule type" value="Genomic_DNA"/>
</dbReference>
<name>A0A1R3JVQ1_9ROSI</name>